<dbReference type="PANTHER" id="PTHR22946">
    <property type="entry name" value="DIENELACTONE HYDROLASE DOMAIN-CONTAINING PROTEIN-RELATED"/>
    <property type="match status" value="1"/>
</dbReference>
<dbReference type="SUPFAM" id="SSF53474">
    <property type="entry name" value="alpha/beta-Hydrolases"/>
    <property type="match status" value="2"/>
</dbReference>
<accession>A0ABW9ZJ45</accession>
<proteinExistence type="inferred from homology"/>
<name>A0ABW9ZJ45_9HYPH</name>
<protein>
    <submittedName>
        <fullName evidence="3">Alpha/beta fold hydrolase</fullName>
    </submittedName>
</protein>
<dbReference type="RefSeq" id="WP_161676837.1">
    <property type="nucleotide sequence ID" value="NZ_JAABLP010000003.1"/>
</dbReference>
<reference evidence="3 4" key="1">
    <citation type="submission" date="2020-01" db="EMBL/GenBank/DDBJ databases">
        <authorList>
            <person name="Peng S.Y."/>
            <person name="Li J."/>
            <person name="Wang M."/>
            <person name="Wang L."/>
            <person name="Wang C.Q."/>
            <person name="Wang J.R."/>
        </authorList>
    </citation>
    <scope>NUCLEOTIDE SEQUENCE [LARGE SCALE GENOMIC DNA]</scope>
    <source>
        <strain evidence="3 4">XCT-34</strain>
    </source>
</reference>
<dbReference type="InterPro" id="IPR000073">
    <property type="entry name" value="AB_hydrolase_1"/>
</dbReference>
<dbReference type="Gene3D" id="3.40.50.1820">
    <property type="entry name" value="alpha/beta hydrolase"/>
    <property type="match status" value="2"/>
</dbReference>
<comment type="similarity">
    <text evidence="1">Belongs to the AB hydrolase superfamily. FUS2 hydrolase family.</text>
</comment>
<dbReference type="EMBL" id="JAABLP010000003">
    <property type="protein sequence ID" value="NBN64900.1"/>
    <property type="molecule type" value="Genomic_DNA"/>
</dbReference>
<evidence type="ECO:0000313" key="4">
    <source>
        <dbReference type="Proteomes" id="UP000541347"/>
    </source>
</evidence>
<dbReference type="GO" id="GO:0016787">
    <property type="term" value="F:hydrolase activity"/>
    <property type="evidence" value="ECO:0007669"/>
    <property type="project" value="UniProtKB-KW"/>
</dbReference>
<dbReference type="Pfam" id="PF12697">
    <property type="entry name" value="Abhydrolase_6"/>
    <property type="match status" value="2"/>
</dbReference>
<dbReference type="Proteomes" id="UP000541347">
    <property type="component" value="Unassembled WGS sequence"/>
</dbReference>
<keyword evidence="4" id="KW-1185">Reference proteome</keyword>
<evidence type="ECO:0000256" key="1">
    <source>
        <dbReference type="ARBA" id="ARBA00038115"/>
    </source>
</evidence>
<organism evidence="3 4">
    <name type="scientific">Pannonibacter tanglangensis</name>
    <dbReference type="NCBI Taxonomy" id="2750084"/>
    <lineage>
        <taxon>Bacteria</taxon>
        <taxon>Pseudomonadati</taxon>
        <taxon>Pseudomonadota</taxon>
        <taxon>Alphaproteobacteria</taxon>
        <taxon>Hyphomicrobiales</taxon>
        <taxon>Stappiaceae</taxon>
        <taxon>Pannonibacter</taxon>
    </lineage>
</organism>
<gene>
    <name evidence="3" type="ORF">GWI71_14500</name>
</gene>
<dbReference type="InterPro" id="IPR050261">
    <property type="entry name" value="FrsA_esterase"/>
</dbReference>
<feature type="domain" description="AB hydrolase-1" evidence="2">
    <location>
        <begin position="332"/>
        <end position="577"/>
    </location>
</feature>
<feature type="domain" description="AB hydrolase-1" evidence="2">
    <location>
        <begin position="48"/>
        <end position="154"/>
    </location>
</feature>
<comment type="caution">
    <text evidence="3">The sequence shown here is derived from an EMBL/GenBank/DDBJ whole genome shotgun (WGS) entry which is preliminary data.</text>
</comment>
<evidence type="ECO:0000313" key="3">
    <source>
        <dbReference type="EMBL" id="NBN64900.1"/>
    </source>
</evidence>
<keyword evidence="3" id="KW-0378">Hydrolase</keyword>
<sequence>MDALSNVSRRQRPVLIGQEPGLLLGDPGQTGVLLIEDWGYEGLCARRSFRMLAELLADAGYPVLRADLPGMGGSTRAPEALVGIADLDLATDAALATLKEEGGCRRIVLAGMGLGSLLAVRRAVRNRSDVAALVLMAPMISGRLALREAQIRSAMIAERTRVPVEAGQAGSVTVAGLSMGPGLVADIRGSSFGEAAIPDGFPVLILPRPGRSGEEEFAAALLAGNPNAASHGFSGYDDLITDPTLAEPPLADFAVVRDWLLRHHAPEPLPAAPAPSRAPSASLAQVSASGRIGGEGYEEEVLVLGRRGNLVGTLCLPTLPGSGAETAKDPAVLFLTAGGTPRAGWALSMRESARALAREGITSLRLDLADIGDSSAVPGAQVPEHYHPRQLEDLADALDLLAARGHARVIATGACSGAYLALRGAIADPRIEAAVCVNLQRFLWDPREKIGNLLRFDHDNTVAYARKLFDRERLLRLIKGEVPVAALLGFLVSRAWTKLERATAPYALGLTLSSRLRRQVQSELAGLSRRGLRLDLIYSEGDPGLAFLAPALGPDGRDAARYPGLSVTFLDGTDHNLTPIRARQTVLAHLRKAAGRRLAQTAAD</sequence>
<evidence type="ECO:0000259" key="2">
    <source>
        <dbReference type="Pfam" id="PF12697"/>
    </source>
</evidence>
<dbReference type="InterPro" id="IPR029058">
    <property type="entry name" value="AB_hydrolase_fold"/>
</dbReference>